<protein>
    <recommendedName>
        <fullName evidence="4">Copper amine oxidase</fullName>
    </recommendedName>
</protein>
<evidence type="ECO:0000313" key="2">
    <source>
        <dbReference type="EMBL" id="URJ48522.1"/>
    </source>
</evidence>
<keyword evidence="1" id="KW-0732">Signal</keyword>
<reference evidence="2" key="1">
    <citation type="submission" date="2022-11" db="EMBL/GenBank/DDBJ databases">
        <authorList>
            <person name="Vasilchenko N.G."/>
            <person name="Prazdnova E.V."/>
            <person name="Gorovtsov A.V."/>
            <person name="Chistyakov V.A."/>
            <person name="Pak M.L."/>
        </authorList>
    </citation>
    <scope>NUCLEOTIDE SEQUENCE</scope>
    <source>
        <strain evidence="2">R 4.5</strain>
    </source>
</reference>
<dbReference type="AlphaFoldDB" id="A0AAE9L5D3"/>
<dbReference type="RefSeq" id="WP_250259171.1">
    <property type="nucleotide sequence ID" value="NZ_CP097770.1"/>
</dbReference>
<sequence length="164" mass="18300">MNDKLKGLLVGLTIGMMITGATAMAASGTSVNAVVKKFDVFLEGTKKNTADGLIYNGNTYISVKDIGIAESRQISLINNKLYLGKQQKMITENQALNILSDKIKKDAVKYNLNLMVEGLEGTKYCIRVYEDFPDHIATYGFYYVDKYTSKVTKYDIAQDKELEI</sequence>
<accession>A0AAE9L5D3</accession>
<name>A0AAE9L5D3_PAEPO</name>
<feature type="signal peptide" evidence="1">
    <location>
        <begin position="1"/>
        <end position="25"/>
    </location>
</feature>
<organism evidence="2 3">
    <name type="scientific">Paenibacillus polymyxa</name>
    <name type="common">Bacillus polymyxa</name>
    <dbReference type="NCBI Taxonomy" id="1406"/>
    <lineage>
        <taxon>Bacteria</taxon>
        <taxon>Bacillati</taxon>
        <taxon>Bacillota</taxon>
        <taxon>Bacilli</taxon>
        <taxon>Bacillales</taxon>
        <taxon>Paenibacillaceae</taxon>
        <taxon>Paenibacillus</taxon>
    </lineage>
</organism>
<dbReference type="Proteomes" id="UP001055784">
    <property type="component" value="Chromosome"/>
</dbReference>
<evidence type="ECO:0000256" key="1">
    <source>
        <dbReference type="SAM" id="SignalP"/>
    </source>
</evidence>
<evidence type="ECO:0000313" key="3">
    <source>
        <dbReference type="Proteomes" id="UP001055784"/>
    </source>
</evidence>
<proteinExistence type="predicted"/>
<gene>
    <name evidence="2" type="ORF">MF626_002764</name>
</gene>
<evidence type="ECO:0008006" key="4">
    <source>
        <dbReference type="Google" id="ProtNLM"/>
    </source>
</evidence>
<dbReference type="EMBL" id="CP097770">
    <property type="protein sequence ID" value="URJ48522.1"/>
    <property type="molecule type" value="Genomic_DNA"/>
</dbReference>
<feature type="chain" id="PRO_5041982093" description="Copper amine oxidase" evidence="1">
    <location>
        <begin position="26"/>
        <end position="164"/>
    </location>
</feature>